<organism evidence="1 2">
    <name type="scientific">Ilex paraguariensis</name>
    <name type="common">yerba mate</name>
    <dbReference type="NCBI Taxonomy" id="185542"/>
    <lineage>
        <taxon>Eukaryota</taxon>
        <taxon>Viridiplantae</taxon>
        <taxon>Streptophyta</taxon>
        <taxon>Embryophyta</taxon>
        <taxon>Tracheophyta</taxon>
        <taxon>Spermatophyta</taxon>
        <taxon>Magnoliopsida</taxon>
        <taxon>eudicotyledons</taxon>
        <taxon>Gunneridae</taxon>
        <taxon>Pentapetalae</taxon>
        <taxon>asterids</taxon>
        <taxon>campanulids</taxon>
        <taxon>Aquifoliales</taxon>
        <taxon>Aquifoliaceae</taxon>
        <taxon>Ilex</taxon>
    </lineage>
</organism>
<evidence type="ECO:0000313" key="1">
    <source>
        <dbReference type="EMBL" id="CAK9165780.1"/>
    </source>
</evidence>
<comment type="caution">
    <text evidence="1">The sequence shown here is derived from an EMBL/GenBank/DDBJ whole genome shotgun (WGS) entry which is preliminary data.</text>
</comment>
<dbReference type="PANTHER" id="PTHR47149:SF1">
    <property type="entry name" value="F-BOX PROTEIN RMF"/>
    <property type="match status" value="1"/>
</dbReference>
<dbReference type="AlphaFoldDB" id="A0ABC8T8N3"/>
<dbReference type="PANTHER" id="PTHR47149">
    <property type="entry name" value="F-BOX PROTEIN RMF"/>
    <property type="match status" value="1"/>
</dbReference>
<reference evidence="1 2" key="1">
    <citation type="submission" date="2024-02" db="EMBL/GenBank/DDBJ databases">
        <authorList>
            <person name="Vignale AGUSTIN F."/>
            <person name="Sosa J E."/>
            <person name="Modenutti C."/>
        </authorList>
    </citation>
    <scope>NUCLEOTIDE SEQUENCE [LARGE SCALE GENOMIC DNA]</scope>
</reference>
<evidence type="ECO:0000313" key="2">
    <source>
        <dbReference type="Proteomes" id="UP001642360"/>
    </source>
</evidence>
<proteinExistence type="predicted"/>
<accession>A0ABC8T8N3</accession>
<evidence type="ECO:0008006" key="3">
    <source>
        <dbReference type="Google" id="ProtNLM"/>
    </source>
</evidence>
<dbReference type="Proteomes" id="UP001642360">
    <property type="component" value="Unassembled WGS sequence"/>
</dbReference>
<gene>
    <name evidence="1" type="ORF">ILEXP_LOCUS34952</name>
</gene>
<keyword evidence="2" id="KW-1185">Reference proteome</keyword>
<name>A0ABC8T8N3_9AQUA</name>
<dbReference type="EMBL" id="CAUOFW020004458">
    <property type="protein sequence ID" value="CAK9165780.1"/>
    <property type="molecule type" value="Genomic_DNA"/>
</dbReference>
<sequence>MLAATCQWFHRLIMEESIWKFACLRDLQVPHPGNVGFKWFKLYATAFGTSLQMEVTLTCSISRRNILDLLIVGIDASIDSRTISLITVPYHITPQRDWMRIGAFFFDSPVAFLTENLIAPRKIPQEETLEKMLQLHGCCVLNNIKTGIWIAGTMQTLDARHIELFLNEGYKDGSWEYNLLGSQDIKKHTETASGGIFDIKHLKDPSNSDIFDLKKWVGKHSDWQPKAMITLHAAAVNTNLQENEGIHVKYHAMRAGDDGKVVSIRISQQLL</sequence>
<protein>
    <recommendedName>
        <fullName evidence="3">F-box protein</fullName>
    </recommendedName>
</protein>